<dbReference type="AlphaFoldDB" id="D5U6B6"/>
<reference evidence="1 2" key="1">
    <citation type="journal article" date="2010" name="Stand. Genomic Sci.">
        <title>Complete genome sequence of Brachyspira murdochii type strain (56-150).</title>
        <authorList>
            <person name="Pati A."/>
            <person name="Sikorski J."/>
            <person name="Gronow S."/>
            <person name="Munk C."/>
            <person name="Lapidus A."/>
            <person name="Copeland A."/>
            <person name="Glavina Del Tio T."/>
            <person name="Nolan M."/>
            <person name="Lucas S."/>
            <person name="Chen F."/>
            <person name="Tice H."/>
            <person name="Cheng J.F."/>
            <person name="Han C."/>
            <person name="Detter J.C."/>
            <person name="Bruce D."/>
            <person name="Tapia R."/>
            <person name="Goodwin L."/>
            <person name="Pitluck S."/>
            <person name="Liolios K."/>
            <person name="Ivanova N."/>
            <person name="Mavromatis K."/>
            <person name="Mikhailova N."/>
            <person name="Chen A."/>
            <person name="Palaniappan K."/>
            <person name="Land M."/>
            <person name="Hauser L."/>
            <person name="Chang Y.J."/>
            <person name="Jeffries C.D."/>
            <person name="Spring S."/>
            <person name="Rohde M."/>
            <person name="Goker M."/>
            <person name="Bristow J."/>
            <person name="Eisen J.A."/>
            <person name="Markowitz V."/>
            <person name="Hugenholtz P."/>
            <person name="Kyrpides N.C."/>
            <person name="Klenk H.P."/>
        </authorList>
    </citation>
    <scope>NUCLEOTIDE SEQUENCE [LARGE SCALE GENOMIC DNA]</scope>
    <source>
        <strain evidence="2">ATCC 51284 / DSM 12563 / 56-150</strain>
    </source>
</reference>
<dbReference type="KEGG" id="brm:Bmur_2546"/>
<dbReference type="STRING" id="526224.Bmur_2546"/>
<evidence type="ECO:0000313" key="1">
    <source>
        <dbReference type="EMBL" id="ADG72615.1"/>
    </source>
</evidence>
<organism evidence="1 2">
    <name type="scientific">Brachyspira murdochii (strain ATCC 51284 / DSM 12563 / 56-150)</name>
    <name type="common">Serpulina murdochii</name>
    <dbReference type="NCBI Taxonomy" id="526224"/>
    <lineage>
        <taxon>Bacteria</taxon>
        <taxon>Pseudomonadati</taxon>
        <taxon>Spirochaetota</taxon>
        <taxon>Spirochaetia</taxon>
        <taxon>Brachyspirales</taxon>
        <taxon>Brachyspiraceae</taxon>
        <taxon>Brachyspira</taxon>
    </lineage>
</organism>
<dbReference type="HOGENOM" id="CLU_1188108_0_0_12"/>
<sequence>MENKVITFKLQGNNINLNDMKPEDAISVIKNFVKTIRKIDKNFKLNNIKSGSLLISLDMGEFIEDSNKKSENWINKIKDVLNTKFFPNERYGIDKIDIEENDVLLESVKNNYIYDDIIYNYVGYFVGHITDVGGKIPNINIHILINNQTVKFPIKDKKIAKKWGIYLYEDVKIYAKVKKGTDGTITEGIEIFKLEPIEKIDNTKVYKEFQELIKELDFSNLTERILDMRHKDE</sequence>
<name>D5U6B6_BRAM5</name>
<accession>D5U6B6</accession>
<dbReference type="RefSeq" id="WP_013114952.1">
    <property type="nucleotide sequence ID" value="NC_014150.1"/>
</dbReference>
<dbReference type="EMBL" id="CP001959">
    <property type="protein sequence ID" value="ADG72615.1"/>
    <property type="molecule type" value="Genomic_DNA"/>
</dbReference>
<evidence type="ECO:0000313" key="2">
    <source>
        <dbReference type="Proteomes" id="UP000001915"/>
    </source>
</evidence>
<gene>
    <name evidence="1" type="ordered locus">Bmur_2546</name>
</gene>
<proteinExistence type="predicted"/>
<protein>
    <submittedName>
        <fullName evidence="1">Uncharacterized protein</fullName>
    </submittedName>
</protein>
<dbReference type="Proteomes" id="UP000001915">
    <property type="component" value="Chromosome"/>
</dbReference>